<reference evidence="1" key="1">
    <citation type="submission" date="2021-02" db="EMBL/GenBank/DDBJ databases">
        <authorList>
            <person name="Nowell W R."/>
        </authorList>
    </citation>
    <scope>NUCLEOTIDE SEQUENCE</scope>
</reference>
<dbReference type="EMBL" id="CAJNOQ010050857">
    <property type="protein sequence ID" value="CAF1649638.1"/>
    <property type="molecule type" value="Genomic_DNA"/>
</dbReference>
<dbReference type="AlphaFoldDB" id="A0A816EQG0"/>
<evidence type="ECO:0000313" key="2">
    <source>
        <dbReference type="EMBL" id="CAF4575439.1"/>
    </source>
</evidence>
<name>A0A816EQG0_9BILA</name>
<evidence type="ECO:0000313" key="3">
    <source>
        <dbReference type="Proteomes" id="UP000663829"/>
    </source>
</evidence>
<proteinExistence type="predicted"/>
<dbReference type="Proteomes" id="UP000681722">
    <property type="component" value="Unassembled WGS sequence"/>
</dbReference>
<dbReference type="EMBL" id="CAJOBC010121283">
    <property type="protein sequence ID" value="CAF4575439.1"/>
    <property type="molecule type" value="Genomic_DNA"/>
</dbReference>
<comment type="caution">
    <text evidence="1">The sequence shown here is derived from an EMBL/GenBank/DDBJ whole genome shotgun (WGS) entry which is preliminary data.</text>
</comment>
<feature type="non-terminal residue" evidence="1">
    <location>
        <position position="1"/>
    </location>
</feature>
<evidence type="ECO:0000313" key="1">
    <source>
        <dbReference type="EMBL" id="CAF1649638.1"/>
    </source>
</evidence>
<sequence length="41" mass="4652">YLFVVKSNQVGQFDIECSDDADRNVVLLIVPVDEYVSEFGE</sequence>
<accession>A0A816EQG0</accession>
<gene>
    <name evidence="1" type="ORF">GPM918_LOCUS45435</name>
    <name evidence="2" type="ORF">SRO942_LOCUS47936</name>
</gene>
<organism evidence="1 3">
    <name type="scientific">Didymodactylos carnosus</name>
    <dbReference type="NCBI Taxonomy" id="1234261"/>
    <lineage>
        <taxon>Eukaryota</taxon>
        <taxon>Metazoa</taxon>
        <taxon>Spiralia</taxon>
        <taxon>Gnathifera</taxon>
        <taxon>Rotifera</taxon>
        <taxon>Eurotatoria</taxon>
        <taxon>Bdelloidea</taxon>
        <taxon>Philodinida</taxon>
        <taxon>Philodinidae</taxon>
        <taxon>Didymodactylos</taxon>
    </lineage>
</organism>
<dbReference type="Proteomes" id="UP000663829">
    <property type="component" value="Unassembled WGS sequence"/>
</dbReference>
<protein>
    <submittedName>
        <fullName evidence="1">Uncharacterized protein</fullName>
    </submittedName>
</protein>
<keyword evidence="3" id="KW-1185">Reference proteome</keyword>